<keyword evidence="2" id="KW-1185">Reference proteome</keyword>
<evidence type="ECO:0000313" key="2">
    <source>
        <dbReference type="Proteomes" id="UP000235388"/>
    </source>
</evidence>
<dbReference type="AlphaFoldDB" id="A0A2N5VRV0"/>
<proteinExistence type="predicted"/>
<dbReference type="EMBL" id="PGCJ01000075">
    <property type="protein sequence ID" value="PLW52723.1"/>
    <property type="molecule type" value="Genomic_DNA"/>
</dbReference>
<accession>A0A2N5VRV0</accession>
<evidence type="ECO:0000313" key="1">
    <source>
        <dbReference type="EMBL" id="PLW52723.1"/>
    </source>
</evidence>
<reference evidence="1 2" key="1">
    <citation type="submission" date="2017-11" db="EMBL/GenBank/DDBJ databases">
        <title>De novo assembly and phasing of dikaryotic genomes from two isolates of Puccinia coronata f. sp. avenae, the causal agent of oat crown rust.</title>
        <authorList>
            <person name="Miller M.E."/>
            <person name="Zhang Y."/>
            <person name="Omidvar V."/>
            <person name="Sperschneider J."/>
            <person name="Schwessinger B."/>
            <person name="Raley C."/>
            <person name="Palmer J.M."/>
            <person name="Garnica D."/>
            <person name="Upadhyaya N."/>
            <person name="Rathjen J."/>
            <person name="Taylor J.M."/>
            <person name="Park R.F."/>
            <person name="Dodds P.N."/>
            <person name="Hirsch C.D."/>
            <person name="Kianian S.F."/>
            <person name="Figueroa M."/>
        </authorList>
    </citation>
    <scope>NUCLEOTIDE SEQUENCE [LARGE SCALE GENOMIC DNA]</scope>
    <source>
        <strain evidence="1">12NC29</strain>
    </source>
</reference>
<gene>
    <name evidence="1" type="ORF">PCANC_16000</name>
</gene>
<sequence>MKSQIKRRNLLTGTKDNTARIKALLREICTLVGILTCRASARPRTWASPDSNTTNYDKSEASIWSRCVCSRSPAASV</sequence>
<dbReference type="Proteomes" id="UP000235388">
    <property type="component" value="Unassembled WGS sequence"/>
</dbReference>
<name>A0A2N5VRV0_9BASI</name>
<protein>
    <submittedName>
        <fullName evidence="1">Uncharacterized protein</fullName>
    </submittedName>
</protein>
<comment type="caution">
    <text evidence="1">The sequence shown here is derived from an EMBL/GenBank/DDBJ whole genome shotgun (WGS) entry which is preliminary data.</text>
</comment>
<organism evidence="1 2">
    <name type="scientific">Puccinia coronata f. sp. avenae</name>
    <dbReference type="NCBI Taxonomy" id="200324"/>
    <lineage>
        <taxon>Eukaryota</taxon>
        <taxon>Fungi</taxon>
        <taxon>Dikarya</taxon>
        <taxon>Basidiomycota</taxon>
        <taxon>Pucciniomycotina</taxon>
        <taxon>Pucciniomycetes</taxon>
        <taxon>Pucciniales</taxon>
        <taxon>Pucciniaceae</taxon>
        <taxon>Puccinia</taxon>
    </lineage>
</organism>